<organism evidence="2 3">
    <name type="scientific">Flaviramulus aquimarinus</name>
    <dbReference type="NCBI Taxonomy" id="1170456"/>
    <lineage>
        <taxon>Bacteria</taxon>
        <taxon>Pseudomonadati</taxon>
        <taxon>Bacteroidota</taxon>
        <taxon>Flavobacteriia</taxon>
        <taxon>Flavobacteriales</taxon>
        <taxon>Flavobacteriaceae</taxon>
        <taxon>Flaviramulus</taxon>
    </lineage>
</organism>
<evidence type="ECO:0000313" key="2">
    <source>
        <dbReference type="EMBL" id="GAA4882356.1"/>
    </source>
</evidence>
<protein>
    <submittedName>
        <fullName evidence="2">Uncharacterized protein</fullName>
    </submittedName>
</protein>
<dbReference type="Proteomes" id="UP001500433">
    <property type="component" value="Unassembled WGS sequence"/>
</dbReference>
<feature type="signal peptide" evidence="1">
    <location>
        <begin position="1"/>
        <end position="21"/>
    </location>
</feature>
<accession>A0ABP9ELR0</accession>
<gene>
    <name evidence="2" type="ORF">GCM10023311_00530</name>
</gene>
<reference evidence="3" key="1">
    <citation type="journal article" date="2019" name="Int. J. Syst. Evol. Microbiol.">
        <title>The Global Catalogue of Microorganisms (GCM) 10K type strain sequencing project: providing services to taxonomists for standard genome sequencing and annotation.</title>
        <authorList>
            <consortium name="The Broad Institute Genomics Platform"/>
            <consortium name="The Broad Institute Genome Sequencing Center for Infectious Disease"/>
            <person name="Wu L."/>
            <person name="Ma J."/>
        </authorList>
    </citation>
    <scope>NUCLEOTIDE SEQUENCE [LARGE SCALE GENOMIC DNA]</scope>
    <source>
        <strain evidence="3">JCM 18274</strain>
    </source>
</reference>
<evidence type="ECO:0000256" key="1">
    <source>
        <dbReference type="SAM" id="SignalP"/>
    </source>
</evidence>
<evidence type="ECO:0000313" key="3">
    <source>
        <dbReference type="Proteomes" id="UP001500433"/>
    </source>
</evidence>
<keyword evidence="3" id="KW-1185">Reference proteome</keyword>
<comment type="caution">
    <text evidence="2">The sequence shown here is derived from an EMBL/GenBank/DDBJ whole genome shotgun (WGS) entry which is preliminary data.</text>
</comment>
<keyword evidence="1" id="KW-0732">Signal</keyword>
<feature type="chain" id="PRO_5045275034" evidence="1">
    <location>
        <begin position="22"/>
        <end position="148"/>
    </location>
</feature>
<proteinExistence type="predicted"/>
<sequence length="148" mass="17052">MKLKVILLSFCLFLLTAISFAQKNKAPKSIISEDVIIKRYHNKEDLSRLQKGELIGLYSERIQVLIKTLPYVAFATKPGITMSSLGIPNNNDNKKALESQFETTDTFLEETNEFHSEYLPYSDTDKLISAILYYEEIMKSLHQYSDFN</sequence>
<name>A0ABP9ELR0_9FLAO</name>
<dbReference type="EMBL" id="BAABJH010000001">
    <property type="protein sequence ID" value="GAA4882356.1"/>
    <property type="molecule type" value="Genomic_DNA"/>
</dbReference>
<dbReference type="RefSeq" id="WP_345271879.1">
    <property type="nucleotide sequence ID" value="NZ_BAABJH010000001.1"/>
</dbReference>